<dbReference type="RefSeq" id="WP_230752766.1">
    <property type="nucleotide sequence ID" value="NZ_JAINWA010000001.1"/>
</dbReference>
<proteinExistence type="predicted"/>
<gene>
    <name evidence="1" type="ORF">K7J14_02670</name>
</gene>
<comment type="caution">
    <text evidence="1">The sequence shown here is derived from an EMBL/GenBank/DDBJ whole genome shotgun (WGS) entry which is preliminary data.</text>
</comment>
<dbReference type="EMBL" id="JAINWA010000001">
    <property type="protein sequence ID" value="MCD1653601.1"/>
    <property type="molecule type" value="Genomic_DNA"/>
</dbReference>
<evidence type="ECO:0000313" key="2">
    <source>
        <dbReference type="Proteomes" id="UP001198163"/>
    </source>
</evidence>
<protein>
    <submittedName>
        <fullName evidence="1">Uncharacterized protein</fullName>
    </submittedName>
</protein>
<evidence type="ECO:0000313" key="1">
    <source>
        <dbReference type="EMBL" id="MCD1653601.1"/>
    </source>
</evidence>
<keyword evidence="2" id="KW-1185">Reference proteome</keyword>
<reference evidence="1" key="1">
    <citation type="submission" date="2021-08" db="EMBL/GenBank/DDBJ databases">
        <title>Comparative analyses of Brucepasteria parasyntrophica and Teretinema zuelzerae.</title>
        <authorList>
            <person name="Song Y."/>
            <person name="Brune A."/>
        </authorList>
    </citation>
    <scope>NUCLEOTIDE SEQUENCE</scope>
    <source>
        <strain evidence="1">DSM 1903</strain>
    </source>
</reference>
<organism evidence="1 2">
    <name type="scientific">Teretinema zuelzerae</name>
    <dbReference type="NCBI Taxonomy" id="156"/>
    <lineage>
        <taxon>Bacteria</taxon>
        <taxon>Pseudomonadati</taxon>
        <taxon>Spirochaetota</taxon>
        <taxon>Spirochaetia</taxon>
        <taxon>Spirochaetales</taxon>
        <taxon>Treponemataceae</taxon>
        <taxon>Teretinema</taxon>
    </lineage>
</organism>
<name>A0AAE3EH27_9SPIR</name>
<sequence length="159" mass="18301">MWERSPDETNASWNAFCMYRDYGVDRGILKAIALNGISRTRYGVWCKWSAKFDWVKRCGAYDVYLDGLKRAEREREYGEREKMYQKITEKVLSIVEKRLAGFDPEELTQSNVIDWLKNSIDIERTIFGKAHAADGNGSGDGKPISGQLEINFVQDFEGL</sequence>
<accession>A0AAE3EH27</accession>
<dbReference type="AlphaFoldDB" id="A0AAE3EH27"/>
<dbReference type="Proteomes" id="UP001198163">
    <property type="component" value="Unassembled WGS sequence"/>
</dbReference>